<reference evidence="3" key="1">
    <citation type="submission" date="2022-09" db="EMBL/GenBank/DDBJ databases">
        <title>Bacterial diversity in gut of crayfish and pufferfish.</title>
        <authorList>
            <person name="Huang Y."/>
        </authorList>
    </citation>
    <scope>NUCLEOTIDE SEQUENCE</scope>
    <source>
        <strain evidence="3">PR12</strain>
    </source>
</reference>
<feature type="region of interest" description="Disordered" evidence="1">
    <location>
        <begin position="367"/>
        <end position="388"/>
    </location>
</feature>
<evidence type="ECO:0000313" key="3">
    <source>
        <dbReference type="EMBL" id="UXC16887.1"/>
    </source>
</evidence>
<sequence length="388" mass="42788">MNNLKIFKYLRTFFILGAAVATFSNVSAFQVLPKVSDVDRKISSLGRNPVLDYLGHWVVGSAIPILKSPVHESITLAAIGCSSAMGHEDECVTIEAVRENRILLYGVRWPDDPPFLLNAKSPPRIKGCDVRITLRSTSQPTCWWGLFSDAGSQAKRKAHLKEPAFGPGDYMLYRSHYGDLQFMHSMGAYDGETAGETVDRMKTWAEFLWGVAIGSTPTGVFIRDLGNSKMATYFPGDLTTMNLFATGIVEVRKNLDEVAIGVLLHMVQDSFSNAHAVRGQEPGAQCGSTGFDRPGQIQQFHSYAKQSSALHDEEDTTKALGLHTSQISPSAVDVSRAFLTMWQAKKNWSEVEELFNCVFEPKDREIEANAGAYQSPPRTSGDVSWNPS</sequence>
<protein>
    <submittedName>
        <fullName evidence="3">Uncharacterized protein</fullName>
    </submittedName>
</protein>
<keyword evidence="2" id="KW-0732">Signal</keyword>
<organism evidence="3 4">
    <name type="scientific">Comamonas squillarum</name>
    <dbReference type="NCBI Taxonomy" id="2977320"/>
    <lineage>
        <taxon>Bacteria</taxon>
        <taxon>Pseudomonadati</taxon>
        <taxon>Pseudomonadota</taxon>
        <taxon>Betaproteobacteria</taxon>
        <taxon>Burkholderiales</taxon>
        <taxon>Comamonadaceae</taxon>
        <taxon>Comamonas</taxon>
    </lineage>
</organism>
<gene>
    <name evidence="3" type="ORF">N4T19_14300</name>
</gene>
<dbReference type="Proteomes" id="UP001058290">
    <property type="component" value="Chromosome"/>
</dbReference>
<dbReference type="RefSeq" id="WP_260718350.1">
    <property type="nucleotide sequence ID" value="NZ_CP104377.1"/>
</dbReference>
<dbReference type="EMBL" id="CP104377">
    <property type="protein sequence ID" value="UXC16887.1"/>
    <property type="molecule type" value="Genomic_DNA"/>
</dbReference>
<evidence type="ECO:0000256" key="1">
    <source>
        <dbReference type="SAM" id="MobiDB-lite"/>
    </source>
</evidence>
<evidence type="ECO:0000313" key="4">
    <source>
        <dbReference type="Proteomes" id="UP001058290"/>
    </source>
</evidence>
<name>A0ABY5ZSD5_9BURK</name>
<feature type="compositionally biased region" description="Polar residues" evidence="1">
    <location>
        <begin position="376"/>
        <end position="388"/>
    </location>
</feature>
<feature type="chain" id="PRO_5045975635" evidence="2">
    <location>
        <begin position="29"/>
        <end position="388"/>
    </location>
</feature>
<evidence type="ECO:0000256" key="2">
    <source>
        <dbReference type="SAM" id="SignalP"/>
    </source>
</evidence>
<proteinExistence type="predicted"/>
<keyword evidence="4" id="KW-1185">Reference proteome</keyword>
<accession>A0ABY5ZSD5</accession>
<feature type="signal peptide" evidence="2">
    <location>
        <begin position="1"/>
        <end position="28"/>
    </location>
</feature>